<accession>A0A5K7XB05</accession>
<dbReference type="Gene3D" id="3.20.20.100">
    <property type="entry name" value="NADP-dependent oxidoreductase domain"/>
    <property type="match status" value="1"/>
</dbReference>
<dbReference type="InterPro" id="IPR036812">
    <property type="entry name" value="NAD(P)_OxRdtase_dom_sf"/>
</dbReference>
<dbReference type="AlphaFoldDB" id="A0A5K7XB05"/>
<dbReference type="Proteomes" id="UP000326837">
    <property type="component" value="Chromosome"/>
</dbReference>
<keyword evidence="2" id="KW-0560">Oxidoreductase</keyword>
<dbReference type="GO" id="GO:0047834">
    <property type="term" value="F:D-threo-aldose 1-dehydrogenase activity"/>
    <property type="evidence" value="ECO:0007669"/>
    <property type="project" value="UniProtKB-EC"/>
</dbReference>
<dbReference type="EMBL" id="AP021861">
    <property type="protein sequence ID" value="BBO33920.1"/>
    <property type="molecule type" value="Genomic_DNA"/>
</dbReference>
<organism evidence="2 3">
    <name type="scientific">Lacipirellula parvula</name>
    <dbReference type="NCBI Taxonomy" id="2650471"/>
    <lineage>
        <taxon>Bacteria</taxon>
        <taxon>Pseudomonadati</taxon>
        <taxon>Planctomycetota</taxon>
        <taxon>Planctomycetia</taxon>
        <taxon>Pirellulales</taxon>
        <taxon>Lacipirellulaceae</taxon>
        <taxon>Lacipirellula</taxon>
    </lineage>
</organism>
<dbReference type="PANTHER" id="PTHR42686">
    <property type="entry name" value="GH17980P-RELATED"/>
    <property type="match status" value="1"/>
</dbReference>
<dbReference type="SUPFAM" id="SSF51430">
    <property type="entry name" value="NAD(P)-linked oxidoreductase"/>
    <property type="match status" value="1"/>
</dbReference>
<dbReference type="InterPro" id="IPR023210">
    <property type="entry name" value="NADP_OxRdtase_dom"/>
</dbReference>
<keyword evidence="3" id="KW-1185">Reference proteome</keyword>
<dbReference type="GO" id="GO:0005829">
    <property type="term" value="C:cytosol"/>
    <property type="evidence" value="ECO:0007669"/>
    <property type="project" value="TreeGrafter"/>
</dbReference>
<dbReference type="RefSeq" id="WP_152099595.1">
    <property type="nucleotide sequence ID" value="NZ_AP021861.1"/>
</dbReference>
<dbReference type="CDD" id="cd19152">
    <property type="entry name" value="AKR_AKR15A"/>
    <property type="match status" value="1"/>
</dbReference>
<dbReference type="PANTHER" id="PTHR42686:SF1">
    <property type="entry name" value="GH17980P-RELATED"/>
    <property type="match status" value="1"/>
</dbReference>
<sequence>MEHRKLGNTGVVMPRLVFGTSSLGNLYEAVPAETKLAICREWFTQCPMPVAIDTAGKYGAGLALETIGRNLRELGIAPDAVVISNKLGWKRMPLQCAEPTFEPGVWAGLKHDAQQRISFAGMNECWEQGCELLGESYRPQLVSVHDPDEYLAAAASESERRRRFDDILDAYRALGELKQRGAVRAIGVGAKDWRVIQAIEAETPLDWVMLANSLTIYRHPPELIAWVASLAAKGIGVVNSAVFHAGFLVGGRYLDYRLPARTNAEDAAAFAWRERFHELCREWDMPPATACVQFALHLTGVAAVALNTSAPAKIAENVAAVETLLPTQFWLAACERGLISILPARMTDASD</sequence>
<protein>
    <submittedName>
        <fullName evidence="2">Aldo/keto reductase family protein</fullName>
        <ecNumber evidence="2">1.1.1.122</ecNumber>
    </submittedName>
</protein>
<evidence type="ECO:0000259" key="1">
    <source>
        <dbReference type="Pfam" id="PF00248"/>
    </source>
</evidence>
<proteinExistence type="predicted"/>
<evidence type="ECO:0000313" key="2">
    <source>
        <dbReference type="EMBL" id="BBO33920.1"/>
    </source>
</evidence>
<dbReference type="KEGG" id="lpav:PLANPX_3532"/>
<dbReference type="EC" id="1.1.1.122" evidence="2"/>
<evidence type="ECO:0000313" key="3">
    <source>
        <dbReference type="Proteomes" id="UP000326837"/>
    </source>
</evidence>
<name>A0A5K7XB05_9BACT</name>
<reference evidence="3" key="1">
    <citation type="submission" date="2019-10" db="EMBL/GenBank/DDBJ databases">
        <title>Lacipirellula parvula gen. nov., sp. nov., representing a lineage of planctomycetes widespread in freshwater anoxic habitats, and description of the family Lacipirellulaceae.</title>
        <authorList>
            <person name="Dedysh S.N."/>
            <person name="Kulichevskaya I.S."/>
            <person name="Beletsky A.V."/>
            <person name="Rakitin A.L."/>
            <person name="Mardanov A.V."/>
            <person name="Ivanova A.A."/>
            <person name="Saltykova V.X."/>
            <person name="Rijpstra W.I.C."/>
            <person name="Sinninghe Damste J.S."/>
            <person name="Ravin N.V."/>
        </authorList>
    </citation>
    <scope>NUCLEOTIDE SEQUENCE [LARGE SCALE GENOMIC DNA]</scope>
    <source>
        <strain evidence="3">PX69</strain>
    </source>
</reference>
<feature type="domain" description="NADP-dependent oxidoreductase" evidence="1">
    <location>
        <begin position="15"/>
        <end position="330"/>
    </location>
</feature>
<dbReference type="Pfam" id="PF00248">
    <property type="entry name" value="Aldo_ket_red"/>
    <property type="match status" value="1"/>
</dbReference>
<gene>
    <name evidence="2" type="ORF">PLANPX_3532</name>
</gene>
<dbReference type="InterPro" id="IPR020471">
    <property type="entry name" value="AKR"/>
</dbReference>